<dbReference type="Gene3D" id="3.40.630.30">
    <property type="match status" value="1"/>
</dbReference>
<dbReference type="RefSeq" id="WP_049618750.1">
    <property type="nucleotide sequence ID" value="NZ_FNAU01000001.1"/>
</dbReference>
<dbReference type="InterPro" id="IPR016181">
    <property type="entry name" value="Acyl_CoA_acyltransferase"/>
</dbReference>
<dbReference type="GO" id="GO:0016747">
    <property type="term" value="F:acyltransferase activity, transferring groups other than amino-acyl groups"/>
    <property type="evidence" value="ECO:0007669"/>
    <property type="project" value="InterPro"/>
</dbReference>
<reference evidence="2" key="3">
    <citation type="submission" date="2023-10" db="EMBL/GenBank/DDBJ databases">
        <title>Whole Genome based description of the genera Actinobaculum and Actinotignum reveals a complex phylogenetic relationship within the species included in the genus Actinotignum.</title>
        <authorList>
            <person name="Jensen C.S."/>
            <person name="Dargis R."/>
            <person name="Kemp M."/>
            <person name="Christensen J.J."/>
        </authorList>
    </citation>
    <scope>NUCLEOTIDE SEQUENCE</scope>
    <source>
        <strain evidence="2">Actinobaculum_suis_CCUG19206T</strain>
    </source>
</reference>
<evidence type="ECO:0000313" key="3">
    <source>
        <dbReference type="EMBL" id="SDE01891.1"/>
    </source>
</evidence>
<dbReference type="InterPro" id="IPR000182">
    <property type="entry name" value="GNAT_dom"/>
</dbReference>
<protein>
    <submittedName>
        <fullName evidence="2">GNAT family N-acetyltransferase</fullName>
        <ecNumber evidence="2">2.3.1.-</ecNumber>
    </submittedName>
</protein>
<dbReference type="Proteomes" id="UP001273799">
    <property type="component" value="Unassembled WGS sequence"/>
</dbReference>
<dbReference type="CDD" id="cd04301">
    <property type="entry name" value="NAT_SF"/>
    <property type="match status" value="1"/>
</dbReference>
<feature type="domain" description="N-acetyltransferase" evidence="1">
    <location>
        <begin position="143"/>
        <end position="288"/>
    </location>
</feature>
<keyword evidence="4" id="KW-1185">Reference proteome</keyword>
<reference evidence="4" key="1">
    <citation type="submission" date="2016-10" db="EMBL/GenBank/DDBJ databases">
        <authorList>
            <person name="Varghese N."/>
        </authorList>
    </citation>
    <scope>NUCLEOTIDE SEQUENCE [LARGE SCALE GENOMIC DNA]</scope>
    <source>
        <strain evidence="4">DSM 20639</strain>
    </source>
</reference>
<dbReference type="EMBL" id="JAWNFU010000005">
    <property type="protein sequence ID" value="MDY5154042.1"/>
    <property type="molecule type" value="Genomic_DNA"/>
</dbReference>
<keyword evidence="2" id="KW-0808">Transferase</keyword>
<name>A0A1G6ZHE8_9ACTO</name>
<dbReference type="Pfam" id="PF00583">
    <property type="entry name" value="Acetyltransf_1"/>
    <property type="match status" value="1"/>
</dbReference>
<dbReference type="PROSITE" id="PS51186">
    <property type="entry name" value="GNAT"/>
    <property type="match status" value="1"/>
</dbReference>
<reference evidence="3" key="2">
    <citation type="submission" date="2016-10" db="EMBL/GenBank/DDBJ databases">
        <authorList>
            <person name="de Groot N.N."/>
        </authorList>
    </citation>
    <scope>NUCLEOTIDE SEQUENCE [LARGE SCALE GENOMIC DNA]</scope>
    <source>
        <strain evidence="3">DSM 20639</strain>
    </source>
</reference>
<evidence type="ECO:0000259" key="1">
    <source>
        <dbReference type="PROSITE" id="PS51186"/>
    </source>
</evidence>
<keyword evidence="2" id="KW-0012">Acyltransferase</keyword>
<proteinExistence type="predicted"/>
<evidence type="ECO:0000313" key="2">
    <source>
        <dbReference type="EMBL" id="MDY5154042.1"/>
    </source>
</evidence>
<dbReference type="AlphaFoldDB" id="A0A1G6ZHE8"/>
<accession>A0A1G6ZHE8</accession>
<evidence type="ECO:0000313" key="4">
    <source>
        <dbReference type="Proteomes" id="UP000182744"/>
    </source>
</evidence>
<dbReference type="SUPFAM" id="SSF55729">
    <property type="entry name" value="Acyl-CoA N-acyltransferases (Nat)"/>
    <property type="match status" value="1"/>
</dbReference>
<sequence>MIPLRWRGKSAVSLRRLYGTDKAAALEFLDRDPVNAVLARVNVERMGLGPASALAKYNDAQEITALAWDGGNVIPLGFTPSGLDELADSLLSRRRIASSFVGPATQVMGLWERTRHDWGPARDIRSCQLSMVMDRPSAVAPDSLVRPARFAEAGLVLPASVAMFTEEVGYDPMIYGNSYAHRVSTLISAGHTFVRVENDALTGQPRVIFKADIGALAGGVAQIQGVWTAPDRRGQGIATHAMAAVVSHILENIAPTVSLYVNNYNLRAVQVYKKVGFTRREDWATILL</sequence>
<gene>
    <name evidence="2" type="ORF">R6G71_08325</name>
    <name evidence="3" type="ORF">SAMN05421878_101118</name>
</gene>
<dbReference type="EMBL" id="FNAU01000001">
    <property type="protein sequence ID" value="SDE01891.1"/>
    <property type="molecule type" value="Genomic_DNA"/>
</dbReference>
<dbReference type="Pfam" id="PF13312">
    <property type="entry name" value="DUF4081"/>
    <property type="match status" value="1"/>
</dbReference>
<dbReference type="Proteomes" id="UP000182744">
    <property type="component" value="Unassembled WGS sequence"/>
</dbReference>
<dbReference type="InterPro" id="IPR025289">
    <property type="entry name" value="DUF4081"/>
</dbReference>
<dbReference type="EC" id="2.3.1.-" evidence="2"/>
<organism evidence="3 4">
    <name type="scientific">Actinobaculum suis</name>
    <dbReference type="NCBI Taxonomy" id="1657"/>
    <lineage>
        <taxon>Bacteria</taxon>
        <taxon>Bacillati</taxon>
        <taxon>Actinomycetota</taxon>
        <taxon>Actinomycetes</taxon>
        <taxon>Actinomycetales</taxon>
        <taxon>Actinomycetaceae</taxon>
        <taxon>Actinobaculum</taxon>
    </lineage>
</organism>